<dbReference type="EMBL" id="JACCKB010000017">
    <property type="protein sequence ID" value="NYZ66762.1"/>
    <property type="molecule type" value="Genomic_DNA"/>
</dbReference>
<sequence length="332" mass="35921">MTTYKVINLIKRPLAREVSAELFEVVDKEIPTTGPGEVLVRQTHMSLDPAMLGWMSSDKNSYMPPVELGSVMRSSGVGIVVRSNHPEFTSGDRVMGRMGWQEYFLSDGDSLNKVTATLPDEAVLSILGLPGLTATQGFLNMAKPSTGETLIITGAAGAVGSMVGQLAKAHGLNVIGVVGSDEKAHWITTELGFDGAINYKKENIEKQLAQLAPKGIDIFYENTGGPIQKLIIERMNPHGRVIVCGLIADYGKVAPPVGPSWMNVMKKRLSILGFTMTDHYSEISSLLAQLIPYVEQGKLKYRAHVIDGLESAITGLNLLFTGKNQGKLIVKL</sequence>
<keyword evidence="1" id="KW-0560">Oxidoreductase</keyword>
<dbReference type="Gene3D" id="3.90.180.10">
    <property type="entry name" value="Medium-chain alcohol dehydrogenases, catalytic domain"/>
    <property type="match status" value="1"/>
</dbReference>
<evidence type="ECO:0000313" key="4">
    <source>
        <dbReference type="Proteomes" id="UP000569732"/>
    </source>
</evidence>
<accession>A0A853I5A0</accession>
<dbReference type="InterPro" id="IPR041694">
    <property type="entry name" value="ADH_N_2"/>
</dbReference>
<dbReference type="InterPro" id="IPR013149">
    <property type="entry name" value="ADH-like_C"/>
</dbReference>
<dbReference type="Pfam" id="PF00107">
    <property type="entry name" value="ADH_zinc_N"/>
    <property type="match status" value="1"/>
</dbReference>
<dbReference type="Gene3D" id="3.40.50.720">
    <property type="entry name" value="NAD(P)-binding Rossmann-like Domain"/>
    <property type="match status" value="1"/>
</dbReference>
<organism evidence="3 4">
    <name type="scientific">Spartinivicinus marinus</name>
    <dbReference type="NCBI Taxonomy" id="2994442"/>
    <lineage>
        <taxon>Bacteria</taxon>
        <taxon>Pseudomonadati</taxon>
        <taxon>Pseudomonadota</taxon>
        <taxon>Gammaproteobacteria</taxon>
        <taxon>Oceanospirillales</taxon>
        <taxon>Zooshikellaceae</taxon>
        <taxon>Spartinivicinus</taxon>
    </lineage>
</organism>
<gene>
    <name evidence="3" type="ORF">H0A36_12145</name>
</gene>
<reference evidence="3 4" key="1">
    <citation type="submission" date="2020-07" db="EMBL/GenBank/DDBJ databases">
        <title>Endozoicomonas sp. nov., isolated from sediment.</title>
        <authorList>
            <person name="Gu T."/>
        </authorList>
    </citation>
    <scope>NUCLEOTIDE SEQUENCE [LARGE SCALE GENOMIC DNA]</scope>
    <source>
        <strain evidence="3 4">SM1973</strain>
    </source>
</reference>
<proteinExistence type="predicted"/>
<evidence type="ECO:0000256" key="1">
    <source>
        <dbReference type="ARBA" id="ARBA00023002"/>
    </source>
</evidence>
<dbReference type="RefSeq" id="WP_180568791.1">
    <property type="nucleotide sequence ID" value="NZ_JACCKB010000017.1"/>
</dbReference>
<dbReference type="SUPFAM" id="SSF51735">
    <property type="entry name" value="NAD(P)-binding Rossmann-fold domains"/>
    <property type="match status" value="1"/>
</dbReference>
<protein>
    <submittedName>
        <fullName evidence="3">NADP-dependent oxidoreductase</fullName>
    </submittedName>
</protein>
<evidence type="ECO:0000259" key="2">
    <source>
        <dbReference type="SMART" id="SM00829"/>
    </source>
</evidence>
<dbReference type="CDD" id="cd05288">
    <property type="entry name" value="PGDH"/>
    <property type="match status" value="1"/>
</dbReference>
<dbReference type="PANTHER" id="PTHR43205">
    <property type="entry name" value="PROSTAGLANDIN REDUCTASE"/>
    <property type="match status" value="1"/>
</dbReference>
<feature type="domain" description="Enoyl reductase (ER)" evidence="2">
    <location>
        <begin position="16"/>
        <end position="330"/>
    </location>
</feature>
<dbReference type="InterPro" id="IPR045010">
    <property type="entry name" value="MDR_fam"/>
</dbReference>
<dbReference type="Proteomes" id="UP000569732">
    <property type="component" value="Unassembled WGS sequence"/>
</dbReference>
<evidence type="ECO:0000313" key="3">
    <source>
        <dbReference type="EMBL" id="NYZ66762.1"/>
    </source>
</evidence>
<dbReference type="FunFam" id="3.40.50.720:FF:000121">
    <property type="entry name" value="Prostaglandin reductase 2"/>
    <property type="match status" value="1"/>
</dbReference>
<comment type="caution">
    <text evidence="3">The sequence shown here is derived from an EMBL/GenBank/DDBJ whole genome shotgun (WGS) entry which is preliminary data.</text>
</comment>
<dbReference type="SUPFAM" id="SSF50129">
    <property type="entry name" value="GroES-like"/>
    <property type="match status" value="1"/>
</dbReference>
<dbReference type="InterPro" id="IPR036291">
    <property type="entry name" value="NAD(P)-bd_dom_sf"/>
</dbReference>
<dbReference type="AlphaFoldDB" id="A0A853I5A0"/>
<name>A0A853I5A0_9GAMM</name>
<dbReference type="PANTHER" id="PTHR43205:SF7">
    <property type="entry name" value="PROSTAGLANDIN REDUCTASE 1"/>
    <property type="match status" value="1"/>
</dbReference>
<dbReference type="InterPro" id="IPR011032">
    <property type="entry name" value="GroES-like_sf"/>
</dbReference>
<dbReference type="GO" id="GO:0016628">
    <property type="term" value="F:oxidoreductase activity, acting on the CH-CH group of donors, NAD or NADP as acceptor"/>
    <property type="evidence" value="ECO:0007669"/>
    <property type="project" value="InterPro"/>
</dbReference>
<dbReference type="InterPro" id="IPR020843">
    <property type="entry name" value="ER"/>
</dbReference>
<dbReference type="SMART" id="SM00829">
    <property type="entry name" value="PKS_ER"/>
    <property type="match status" value="1"/>
</dbReference>
<keyword evidence="4" id="KW-1185">Reference proteome</keyword>
<dbReference type="Pfam" id="PF16884">
    <property type="entry name" value="ADH_N_2"/>
    <property type="match status" value="1"/>
</dbReference>